<keyword evidence="2" id="KW-0732">Signal</keyword>
<dbReference type="GO" id="GO:0016020">
    <property type="term" value="C:membrane"/>
    <property type="evidence" value="ECO:0007669"/>
    <property type="project" value="UniProtKB-SubCell"/>
</dbReference>
<organism evidence="7 8">
    <name type="scientific">Thalassiosira oceanica</name>
    <name type="common">Marine diatom</name>
    <dbReference type="NCBI Taxonomy" id="159749"/>
    <lineage>
        <taxon>Eukaryota</taxon>
        <taxon>Sar</taxon>
        <taxon>Stramenopiles</taxon>
        <taxon>Ochrophyta</taxon>
        <taxon>Bacillariophyta</taxon>
        <taxon>Coscinodiscophyceae</taxon>
        <taxon>Thalassiosirophycidae</taxon>
        <taxon>Thalassiosirales</taxon>
        <taxon>Thalassiosiraceae</taxon>
        <taxon>Thalassiosira</taxon>
    </lineage>
</organism>
<dbReference type="AlphaFoldDB" id="K0S607"/>
<dbReference type="InterPro" id="IPR032675">
    <property type="entry name" value="LRR_dom_sf"/>
</dbReference>
<keyword evidence="4" id="KW-0472">Membrane</keyword>
<evidence type="ECO:0000313" key="8">
    <source>
        <dbReference type="Proteomes" id="UP000266841"/>
    </source>
</evidence>
<feature type="region of interest" description="Disordered" evidence="5">
    <location>
        <begin position="182"/>
        <end position="217"/>
    </location>
</feature>
<dbReference type="PANTHER" id="PTHR48009">
    <property type="entry name" value="LEUCINE-RICH REPEAT (LRR) FAMILY PROTEIN"/>
    <property type="match status" value="1"/>
</dbReference>
<accession>K0S607</accession>
<evidence type="ECO:0000259" key="6">
    <source>
        <dbReference type="Pfam" id="PF23598"/>
    </source>
</evidence>
<feature type="non-terminal residue" evidence="7">
    <location>
        <position position="1"/>
    </location>
</feature>
<reference evidence="7 8" key="1">
    <citation type="journal article" date="2012" name="Genome Biol.">
        <title>Genome and low-iron response of an oceanic diatom adapted to chronic iron limitation.</title>
        <authorList>
            <person name="Lommer M."/>
            <person name="Specht M."/>
            <person name="Roy A.S."/>
            <person name="Kraemer L."/>
            <person name="Andreson R."/>
            <person name="Gutowska M.A."/>
            <person name="Wolf J."/>
            <person name="Bergner S.V."/>
            <person name="Schilhabel M.B."/>
            <person name="Klostermeier U.C."/>
            <person name="Beiko R.G."/>
            <person name="Rosenstiel P."/>
            <person name="Hippler M."/>
            <person name="Laroche J."/>
        </authorList>
    </citation>
    <scope>NUCLEOTIDE SEQUENCE [LARGE SCALE GENOMIC DNA]</scope>
    <source>
        <strain evidence="7 8">CCMP1005</strain>
    </source>
</reference>
<evidence type="ECO:0000256" key="4">
    <source>
        <dbReference type="ARBA" id="ARBA00023136"/>
    </source>
</evidence>
<dbReference type="InterPro" id="IPR055414">
    <property type="entry name" value="LRR_R13L4/SHOC2-like"/>
</dbReference>
<name>K0S607_THAOC</name>
<evidence type="ECO:0000256" key="2">
    <source>
        <dbReference type="ARBA" id="ARBA00022729"/>
    </source>
</evidence>
<comment type="subcellular location">
    <subcellularLocation>
        <location evidence="1">Membrane</location>
    </subcellularLocation>
</comment>
<dbReference type="EMBL" id="AGNL01036039">
    <property type="protein sequence ID" value="EJK54297.1"/>
    <property type="molecule type" value="Genomic_DNA"/>
</dbReference>
<dbReference type="Gene3D" id="3.80.10.10">
    <property type="entry name" value="Ribonuclease Inhibitor"/>
    <property type="match status" value="1"/>
</dbReference>
<evidence type="ECO:0000256" key="1">
    <source>
        <dbReference type="ARBA" id="ARBA00004370"/>
    </source>
</evidence>
<evidence type="ECO:0000256" key="3">
    <source>
        <dbReference type="ARBA" id="ARBA00022737"/>
    </source>
</evidence>
<keyword evidence="8" id="KW-1185">Reference proteome</keyword>
<evidence type="ECO:0000313" key="7">
    <source>
        <dbReference type="EMBL" id="EJK54297.1"/>
    </source>
</evidence>
<dbReference type="PANTHER" id="PTHR48009:SF4">
    <property type="entry name" value="LEUCINE-RICH REPEAT (LRR) FAMILY PROTEIN"/>
    <property type="match status" value="1"/>
</dbReference>
<protein>
    <recommendedName>
        <fullName evidence="6">Disease resistance R13L4/SHOC-2-like LRR domain-containing protein</fullName>
    </recommendedName>
</protein>
<dbReference type="OrthoDB" id="39747at2759"/>
<sequence length="217" mass="24680">PVNECQWGGVACWGSDTPNLELCIDQLDFENDGLSGTLISEVGELDSLRFLILEQGSIEGQIPPEIGDLQRLLILDMDFNQLTGTIPDEIYGLSSLQQLDLNDNQISGVISSSIENLRLLTFLQLDHNEFSSTIPSEMGTLQNLSKFDSRERALMPLLLLDDSCLTISIFLPHSIHRDRIPQRQRSDWRNARGGLREPKQHRPAWSPRRARHRLRWP</sequence>
<dbReference type="InterPro" id="IPR053213">
    <property type="entry name" value="RLP29"/>
</dbReference>
<keyword evidence="3" id="KW-0677">Repeat</keyword>
<dbReference type="SUPFAM" id="SSF52058">
    <property type="entry name" value="L domain-like"/>
    <property type="match status" value="1"/>
</dbReference>
<dbReference type="Pfam" id="PF23598">
    <property type="entry name" value="LRR_14"/>
    <property type="match status" value="1"/>
</dbReference>
<gene>
    <name evidence="7" type="ORF">THAOC_26093</name>
</gene>
<dbReference type="FunFam" id="3.80.10.10:FF:000400">
    <property type="entry name" value="Nuclear pore complex protein NUP107"/>
    <property type="match status" value="1"/>
</dbReference>
<comment type="caution">
    <text evidence="7">The sequence shown here is derived from an EMBL/GenBank/DDBJ whole genome shotgun (WGS) entry which is preliminary data.</text>
</comment>
<feature type="compositionally biased region" description="Basic and acidic residues" evidence="5">
    <location>
        <begin position="182"/>
        <end position="200"/>
    </location>
</feature>
<feature type="compositionally biased region" description="Basic residues" evidence="5">
    <location>
        <begin position="208"/>
        <end position="217"/>
    </location>
</feature>
<feature type="domain" description="Disease resistance R13L4/SHOC-2-like LRR" evidence="6">
    <location>
        <begin position="28"/>
        <end position="147"/>
    </location>
</feature>
<dbReference type="Proteomes" id="UP000266841">
    <property type="component" value="Unassembled WGS sequence"/>
</dbReference>
<proteinExistence type="predicted"/>
<evidence type="ECO:0000256" key="5">
    <source>
        <dbReference type="SAM" id="MobiDB-lite"/>
    </source>
</evidence>